<dbReference type="Proteomes" id="UP000887565">
    <property type="component" value="Unplaced"/>
</dbReference>
<evidence type="ECO:0000313" key="1">
    <source>
        <dbReference type="Proteomes" id="UP000887565"/>
    </source>
</evidence>
<accession>A0A915IG99</accession>
<dbReference type="AlphaFoldDB" id="A0A915IG99"/>
<keyword evidence="1" id="KW-1185">Reference proteome</keyword>
<organism evidence="1 2">
    <name type="scientific">Romanomermis culicivorax</name>
    <name type="common">Nematode worm</name>
    <dbReference type="NCBI Taxonomy" id="13658"/>
    <lineage>
        <taxon>Eukaryota</taxon>
        <taxon>Metazoa</taxon>
        <taxon>Ecdysozoa</taxon>
        <taxon>Nematoda</taxon>
        <taxon>Enoplea</taxon>
        <taxon>Dorylaimia</taxon>
        <taxon>Mermithida</taxon>
        <taxon>Mermithoidea</taxon>
        <taxon>Mermithidae</taxon>
        <taxon>Romanomermis</taxon>
    </lineage>
</organism>
<name>A0A915IG99_ROMCU</name>
<proteinExistence type="predicted"/>
<dbReference type="WBParaSite" id="nRc.2.0.1.t12286-RA">
    <property type="protein sequence ID" value="nRc.2.0.1.t12286-RA"/>
    <property type="gene ID" value="nRc.2.0.1.g12286"/>
</dbReference>
<evidence type="ECO:0000313" key="2">
    <source>
        <dbReference type="WBParaSite" id="nRc.2.0.1.t12286-RA"/>
    </source>
</evidence>
<sequence length="128" mass="14473">MYRVTYFENIGFGFKILRISGSGPVSGPKFQEYRIGLAAGDFFNTAKIDNFLPSIFTKENSALRAGFQQFMNNLYFYIVIMRGAEWKCKKISALCAESMSIIFPIRIFDPNANELSSNSVLVSLQQTL</sequence>
<reference evidence="2" key="1">
    <citation type="submission" date="2022-11" db="UniProtKB">
        <authorList>
            <consortium name="WormBaseParasite"/>
        </authorList>
    </citation>
    <scope>IDENTIFICATION</scope>
</reference>
<protein>
    <submittedName>
        <fullName evidence="2">Uncharacterized protein</fullName>
    </submittedName>
</protein>